<feature type="domain" description="N-acetyltransferase" evidence="4">
    <location>
        <begin position="4"/>
        <end position="164"/>
    </location>
</feature>
<dbReference type="OrthoDB" id="9805924at2"/>
<dbReference type="PANTHER" id="PTHR10545:SF29">
    <property type="entry name" value="GH14572P-RELATED"/>
    <property type="match status" value="1"/>
</dbReference>
<evidence type="ECO:0000256" key="3">
    <source>
        <dbReference type="ARBA" id="ARBA00023315"/>
    </source>
</evidence>
<dbReference type="InterPro" id="IPR000182">
    <property type="entry name" value="GNAT_dom"/>
</dbReference>
<dbReference type="EMBL" id="RIBS01000006">
    <property type="protein sequence ID" value="RNF82897.1"/>
    <property type="molecule type" value="Genomic_DNA"/>
</dbReference>
<dbReference type="InterPro" id="IPR051016">
    <property type="entry name" value="Diverse_Substrate_AcTransf"/>
</dbReference>
<keyword evidence="2 5" id="KW-0808">Transferase</keyword>
<dbReference type="Pfam" id="PF00583">
    <property type="entry name" value="Acetyltransf_1"/>
    <property type="match status" value="1"/>
</dbReference>
<dbReference type="RefSeq" id="WP_123088629.1">
    <property type="nucleotide sequence ID" value="NZ_RIBS01000006.1"/>
</dbReference>
<dbReference type="AlphaFoldDB" id="A0A3M8SNL6"/>
<proteinExistence type="inferred from homology"/>
<evidence type="ECO:0000313" key="5">
    <source>
        <dbReference type="EMBL" id="RNF82897.1"/>
    </source>
</evidence>
<dbReference type="PANTHER" id="PTHR10545">
    <property type="entry name" value="DIAMINE N-ACETYLTRANSFERASE"/>
    <property type="match status" value="1"/>
</dbReference>
<accession>A0A3M8SNL6</accession>
<dbReference type="GO" id="GO:0008080">
    <property type="term" value="F:N-acetyltransferase activity"/>
    <property type="evidence" value="ECO:0007669"/>
    <property type="project" value="TreeGrafter"/>
</dbReference>
<comment type="similarity">
    <text evidence="1">Belongs to the acetyltransferase family.</text>
</comment>
<gene>
    <name evidence="5" type="ORF">EER27_13420</name>
</gene>
<evidence type="ECO:0000256" key="2">
    <source>
        <dbReference type="ARBA" id="ARBA00022679"/>
    </source>
</evidence>
<dbReference type="InterPro" id="IPR016181">
    <property type="entry name" value="Acyl_CoA_acyltransferase"/>
</dbReference>
<evidence type="ECO:0000259" key="4">
    <source>
        <dbReference type="PROSITE" id="PS51186"/>
    </source>
</evidence>
<evidence type="ECO:0000313" key="6">
    <source>
        <dbReference type="Proteomes" id="UP000267049"/>
    </source>
</evidence>
<keyword evidence="6" id="KW-1185">Reference proteome</keyword>
<dbReference type="PROSITE" id="PS51186">
    <property type="entry name" value="GNAT"/>
    <property type="match status" value="1"/>
</dbReference>
<keyword evidence="3" id="KW-0012">Acyltransferase</keyword>
<protein>
    <submittedName>
        <fullName evidence="5">GNAT family N-acetyltransferase</fullName>
    </submittedName>
</protein>
<reference evidence="5 6" key="1">
    <citation type="submission" date="2018-11" db="EMBL/GenBank/DDBJ databases">
        <title>Lysobacter cryohumiis sp. nov., isolated from soil in the Tianshan Mountains, Xinjiang, China.</title>
        <authorList>
            <person name="Luo Y."/>
            <person name="Sheng H."/>
        </authorList>
    </citation>
    <scope>NUCLEOTIDE SEQUENCE [LARGE SCALE GENOMIC DNA]</scope>
    <source>
        <strain evidence="5 6">ZS60</strain>
    </source>
</reference>
<dbReference type="Gene3D" id="3.40.630.30">
    <property type="match status" value="1"/>
</dbReference>
<dbReference type="Proteomes" id="UP000267049">
    <property type="component" value="Unassembled WGS sequence"/>
</dbReference>
<sequence>MAAVQLRFATRADCAQVLALIRELADYEHLADQVSTDETTLADSLFGERPGAEVVLAEVDGQVAGFALFFHNFSTFLGRRGLYLEDLFVRPAFRSLGLGALLMRCLAQVALERGCGRFEWSVLDWNEPAIGFYRRLGAVGMDEWTVQRVTGPALQALAEGFDPSLIADHGAGHG</sequence>
<comment type="caution">
    <text evidence="5">The sequence shown here is derived from an EMBL/GenBank/DDBJ whole genome shotgun (WGS) entry which is preliminary data.</text>
</comment>
<dbReference type="SUPFAM" id="SSF55729">
    <property type="entry name" value="Acyl-CoA N-acyltransferases (Nat)"/>
    <property type="match status" value="1"/>
</dbReference>
<organism evidence="5 6">
    <name type="scientific">Montanilutibacter psychrotolerans</name>
    <dbReference type="NCBI Taxonomy" id="1327343"/>
    <lineage>
        <taxon>Bacteria</taxon>
        <taxon>Pseudomonadati</taxon>
        <taxon>Pseudomonadota</taxon>
        <taxon>Gammaproteobacteria</taxon>
        <taxon>Lysobacterales</taxon>
        <taxon>Lysobacteraceae</taxon>
        <taxon>Montanilutibacter</taxon>
    </lineage>
</organism>
<name>A0A3M8SNL6_9GAMM</name>
<evidence type="ECO:0000256" key="1">
    <source>
        <dbReference type="ARBA" id="ARBA00008694"/>
    </source>
</evidence>
<dbReference type="FunFam" id="3.40.630.30:FF:000064">
    <property type="entry name" value="GNAT family acetyltransferase"/>
    <property type="match status" value="1"/>
</dbReference>
<dbReference type="CDD" id="cd04301">
    <property type="entry name" value="NAT_SF"/>
    <property type="match status" value="1"/>
</dbReference>